<feature type="region of interest" description="Disordered" evidence="1">
    <location>
        <begin position="44"/>
        <end position="79"/>
    </location>
</feature>
<evidence type="ECO:0000313" key="2">
    <source>
        <dbReference type="EMBL" id="GES17728.1"/>
    </source>
</evidence>
<keyword evidence="3" id="KW-1185">Reference proteome</keyword>
<comment type="caution">
    <text evidence="2">The sequence shown here is derived from an EMBL/GenBank/DDBJ whole genome shotgun (WGS) entry which is preliminary data.</text>
</comment>
<proteinExistence type="predicted"/>
<evidence type="ECO:0000256" key="1">
    <source>
        <dbReference type="SAM" id="MobiDB-lite"/>
    </source>
</evidence>
<dbReference type="Proteomes" id="UP000377595">
    <property type="component" value="Unassembled WGS sequence"/>
</dbReference>
<dbReference type="AlphaFoldDB" id="A0A5M3XI55"/>
<sequence length="79" mass="8460">MRDQAGDGVAVVSQGRERNVTLGHRTVRRAQRDKAGRILNGGLTMTVGEATDPPGDTFRPDRDPSSPARGGPCRHKKPA</sequence>
<dbReference type="EMBL" id="BLAF01000005">
    <property type="protein sequence ID" value="GES17728.1"/>
    <property type="molecule type" value="Genomic_DNA"/>
</dbReference>
<reference evidence="2 3" key="1">
    <citation type="submission" date="2019-10" db="EMBL/GenBank/DDBJ databases">
        <title>Whole genome shotgun sequence of Acrocarpospora pleiomorpha NBRC 16267.</title>
        <authorList>
            <person name="Ichikawa N."/>
            <person name="Kimura A."/>
            <person name="Kitahashi Y."/>
            <person name="Komaki H."/>
            <person name="Oguchi A."/>
        </authorList>
    </citation>
    <scope>NUCLEOTIDE SEQUENCE [LARGE SCALE GENOMIC DNA]</scope>
    <source>
        <strain evidence="2 3">NBRC 16267</strain>
    </source>
</reference>
<protein>
    <submittedName>
        <fullName evidence="2">Uncharacterized protein</fullName>
    </submittedName>
</protein>
<gene>
    <name evidence="2" type="ORF">Aple_006230</name>
</gene>
<name>A0A5M3XI55_9ACTN</name>
<organism evidence="2 3">
    <name type="scientific">Acrocarpospora pleiomorpha</name>
    <dbReference type="NCBI Taxonomy" id="90975"/>
    <lineage>
        <taxon>Bacteria</taxon>
        <taxon>Bacillati</taxon>
        <taxon>Actinomycetota</taxon>
        <taxon>Actinomycetes</taxon>
        <taxon>Streptosporangiales</taxon>
        <taxon>Streptosporangiaceae</taxon>
        <taxon>Acrocarpospora</taxon>
    </lineage>
</organism>
<evidence type="ECO:0000313" key="3">
    <source>
        <dbReference type="Proteomes" id="UP000377595"/>
    </source>
</evidence>
<accession>A0A5M3XI55</accession>